<name>A0A7R6PPW2_9BACT</name>
<dbReference type="RefSeq" id="WP_201328525.1">
    <property type="nucleotide sequence ID" value="NZ_AP017470.1"/>
</dbReference>
<keyword evidence="15" id="KW-1185">Reference proteome</keyword>
<dbReference type="GO" id="GO:0071555">
    <property type="term" value="P:cell wall organization"/>
    <property type="evidence" value="ECO:0007669"/>
    <property type="project" value="UniProtKB-KW"/>
</dbReference>
<evidence type="ECO:0000256" key="9">
    <source>
        <dbReference type="ARBA" id="ARBA00023316"/>
    </source>
</evidence>
<protein>
    <recommendedName>
        <fullName evidence="12">UDP-N-acetylglucosamine 1-carboxyvinyltransferase</fullName>
        <ecNumber evidence="12">2.5.1.7</ecNumber>
    </recommendedName>
    <alternativeName>
        <fullName evidence="12">Enoylpyruvate transferase</fullName>
    </alternativeName>
    <alternativeName>
        <fullName evidence="12">UDP-N-acetylglucosamine enolpyruvyl transferase</fullName>
        <shortName evidence="12">EPT</shortName>
    </alternativeName>
</protein>
<evidence type="ECO:0000256" key="2">
    <source>
        <dbReference type="ARBA" id="ARBA00004752"/>
    </source>
</evidence>
<comment type="pathway">
    <text evidence="2 12">Cell wall biogenesis; peptidoglycan biosynthesis.</text>
</comment>
<feature type="binding site" evidence="12">
    <location>
        <position position="329"/>
    </location>
    <ligand>
        <name>UDP-N-acetyl-alpha-D-glucosamine</name>
        <dbReference type="ChEBI" id="CHEBI:57705"/>
    </ligand>
</feature>
<dbReference type="Pfam" id="PF00275">
    <property type="entry name" value="EPSP_synthase"/>
    <property type="match status" value="1"/>
</dbReference>
<dbReference type="KEGG" id="thyd:TTHT_0604"/>
<feature type="modified residue" description="2-(S-cysteinyl)pyruvic acid O-phosphothioketal" evidence="12">
    <location>
        <position position="119"/>
    </location>
</feature>
<feature type="active site" description="Proton donor" evidence="12">
    <location>
        <position position="119"/>
    </location>
</feature>
<dbReference type="InterPro" id="IPR001986">
    <property type="entry name" value="Enolpyruvate_Tfrase_dom"/>
</dbReference>
<dbReference type="CDD" id="cd01555">
    <property type="entry name" value="UdpNAET"/>
    <property type="match status" value="1"/>
</dbReference>
<dbReference type="UniPathway" id="UPA00219"/>
<evidence type="ECO:0000256" key="7">
    <source>
        <dbReference type="ARBA" id="ARBA00022984"/>
    </source>
</evidence>
<dbReference type="SUPFAM" id="SSF55205">
    <property type="entry name" value="EPT/RTPC-like"/>
    <property type="match status" value="1"/>
</dbReference>
<dbReference type="PANTHER" id="PTHR43783:SF1">
    <property type="entry name" value="UDP-N-ACETYLGLUCOSAMINE 1-CARBOXYVINYLTRANSFERASE"/>
    <property type="match status" value="1"/>
</dbReference>
<dbReference type="AlphaFoldDB" id="A0A7R6PPW2"/>
<evidence type="ECO:0000256" key="12">
    <source>
        <dbReference type="HAMAP-Rule" id="MF_00111"/>
    </source>
</evidence>
<keyword evidence="12" id="KW-0670">Pyruvate</keyword>
<evidence type="ECO:0000313" key="14">
    <source>
        <dbReference type="EMBL" id="BBB32186.1"/>
    </source>
</evidence>
<evidence type="ECO:0000259" key="13">
    <source>
        <dbReference type="Pfam" id="PF00275"/>
    </source>
</evidence>
<evidence type="ECO:0000256" key="8">
    <source>
        <dbReference type="ARBA" id="ARBA00023306"/>
    </source>
</evidence>
<dbReference type="InterPro" id="IPR013792">
    <property type="entry name" value="RNA3'P_cycl/enolpyr_Trfase_a/b"/>
</dbReference>
<dbReference type="FunFam" id="3.65.10.10:FF:000001">
    <property type="entry name" value="UDP-N-acetylglucosamine 1-carboxyvinyltransferase"/>
    <property type="match status" value="1"/>
</dbReference>
<dbReference type="GO" id="GO:0051301">
    <property type="term" value="P:cell division"/>
    <property type="evidence" value="ECO:0007669"/>
    <property type="project" value="UniProtKB-KW"/>
</dbReference>
<keyword evidence="8 12" id="KW-0131">Cell cycle</keyword>
<feature type="binding site" evidence="12">
    <location>
        <begin position="124"/>
        <end position="128"/>
    </location>
    <ligand>
        <name>UDP-N-acetyl-alpha-D-glucosamine</name>
        <dbReference type="ChEBI" id="CHEBI:57705"/>
    </ligand>
</feature>
<gene>
    <name evidence="12 14" type="primary">murA</name>
    <name evidence="14" type="ORF">TTHT_0604</name>
</gene>
<accession>A0A7R6PPW2</accession>
<feature type="binding site" evidence="12">
    <location>
        <position position="95"/>
    </location>
    <ligand>
        <name>UDP-N-acetyl-alpha-D-glucosamine</name>
        <dbReference type="ChEBI" id="CHEBI:57705"/>
    </ligand>
</feature>
<reference evidence="14 15" key="1">
    <citation type="journal article" date="2012" name="Extremophiles">
        <title>Thermotomaculum hydrothermale gen. nov., sp. nov., a novel heterotrophic thermophile within the phylum Acidobacteria from a deep-sea hydrothermal vent chimney in the Southern Okinawa Trough.</title>
        <authorList>
            <person name="Izumi H."/>
            <person name="Nunoura T."/>
            <person name="Miyazaki M."/>
            <person name="Mino S."/>
            <person name="Toki T."/>
            <person name="Takai K."/>
            <person name="Sako Y."/>
            <person name="Sawabe T."/>
            <person name="Nakagawa S."/>
        </authorList>
    </citation>
    <scope>NUCLEOTIDE SEQUENCE [LARGE SCALE GENOMIC DNA]</scope>
    <source>
        <strain evidence="14 15">AC55</strain>
    </source>
</reference>
<feature type="binding site" evidence="12">
    <location>
        <begin position="23"/>
        <end position="24"/>
    </location>
    <ligand>
        <name>phosphoenolpyruvate</name>
        <dbReference type="ChEBI" id="CHEBI:58702"/>
    </ligand>
</feature>
<dbReference type="InterPro" id="IPR050068">
    <property type="entry name" value="MurA_subfamily"/>
</dbReference>
<evidence type="ECO:0000256" key="6">
    <source>
        <dbReference type="ARBA" id="ARBA00022960"/>
    </source>
</evidence>
<dbReference type="EC" id="2.5.1.7" evidence="12"/>
<evidence type="ECO:0000256" key="3">
    <source>
        <dbReference type="ARBA" id="ARBA00022490"/>
    </source>
</evidence>
<sequence length="420" mass="45705">MLEKFVIKGGKSLKGKVRISGAKNSALPLLAASILSENGLTLENVPDVADVRTMLKALELLGVKYNFKKENGIIDIDSSNVKPCEIPYDIIRRMRASVLLMGPLLARFKKAYVYTPGGCAIGARPIDLHIEAFKKLGADYKVKEGYSILKAKKLKGNFIYFDKVTVTGTENVIMASVFAAGETIIENAAIEPEVVDLCNCLLKMGAKIEGIGTKSLRIKGVESLKKINHTVIPDRIEAGTFVIAAAVTKGRVEIESVIPSHLDTFLSKVKDAGVNVEVKEDSLIVDGGSTINPVDIETSPYPGFPTDLQAQFMVLMLKAKGVSHIKENIFENRFQHVQELVRLGADIKLDGNTAIVKGGKPLTGADVMATDLRASASLVLAGLFAKGVTRVHRIYHLDRGYEKFEEKLIKLGASIKREKD</sequence>
<comment type="function">
    <text evidence="12">Cell wall formation. Adds enolpyruvyl to UDP-N-acetylglucosamine.</text>
</comment>
<dbReference type="InterPro" id="IPR005750">
    <property type="entry name" value="UDP_GlcNAc_COvinyl_MurA"/>
</dbReference>
<evidence type="ECO:0000256" key="4">
    <source>
        <dbReference type="ARBA" id="ARBA00022618"/>
    </source>
</evidence>
<dbReference type="EMBL" id="AP017470">
    <property type="protein sequence ID" value="BBB32186.1"/>
    <property type="molecule type" value="Genomic_DNA"/>
</dbReference>
<proteinExistence type="inferred from homology"/>
<dbReference type="GO" id="GO:0009252">
    <property type="term" value="P:peptidoglycan biosynthetic process"/>
    <property type="evidence" value="ECO:0007669"/>
    <property type="project" value="UniProtKB-UniRule"/>
</dbReference>
<comment type="caution">
    <text evidence="12">Lacks conserved residue(s) required for the propagation of feature annotation.</text>
</comment>
<dbReference type="NCBIfam" id="NF006873">
    <property type="entry name" value="PRK09369.1"/>
    <property type="match status" value="1"/>
</dbReference>
<evidence type="ECO:0000313" key="15">
    <source>
        <dbReference type="Proteomes" id="UP000595564"/>
    </source>
</evidence>
<dbReference type="GO" id="GO:0008360">
    <property type="term" value="P:regulation of cell shape"/>
    <property type="evidence" value="ECO:0007669"/>
    <property type="project" value="UniProtKB-KW"/>
</dbReference>
<comment type="subcellular location">
    <subcellularLocation>
        <location evidence="1 12">Cytoplasm</location>
    </subcellularLocation>
</comment>
<keyword evidence="5 12" id="KW-0808">Transferase</keyword>
<dbReference type="GO" id="GO:0005737">
    <property type="term" value="C:cytoplasm"/>
    <property type="evidence" value="ECO:0007669"/>
    <property type="project" value="UniProtKB-SubCell"/>
</dbReference>
<feature type="domain" description="Enolpyruvate transferase" evidence="13">
    <location>
        <begin position="8"/>
        <end position="408"/>
    </location>
</feature>
<dbReference type="Gene3D" id="3.65.10.10">
    <property type="entry name" value="Enolpyruvate transferase domain"/>
    <property type="match status" value="2"/>
</dbReference>
<evidence type="ECO:0000256" key="5">
    <source>
        <dbReference type="ARBA" id="ARBA00022679"/>
    </source>
</evidence>
<comment type="similarity">
    <text evidence="10 12">Belongs to the EPSP synthase family. MurA subfamily.</text>
</comment>
<feature type="binding site" evidence="12">
    <location>
        <position position="307"/>
    </location>
    <ligand>
        <name>UDP-N-acetyl-alpha-D-glucosamine</name>
        <dbReference type="ChEBI" id="CHEBI:57705"/>
    </ligand>
</feature>
<dbReference type="Proteomes" id="UP000595564">
    <property type="component" value="Chromosome"/>
</dbReference>
<dbReference type="InterPro" id="IPR036968">
    <property type="entry name" value="Enolpyruvate_Tfrase_sf"/>
</dbReference>
<keyword evidence="4 12" id="KW-0132">Cell division</keyword>
<keyword evidence="9 12" id="KW-0961">Cell wall biogenesis/degradation</keyword>
<keyword evidence="7 12" id="KW-0573">Peptidoglycan synthesis</keyword>
<dbReference type="NCBIfam" id="TIGR01072">
    <property type="entry name" value="murA"/>
    <property type="match status" value="1"/>
</dbReference>
<comment type="catalytic activity">
    <reaction evidence="11 12">
        <text>phosphoenolpyruvate + UDP-N-acetyl-alpha-D-glucosamine = UDP-N-acetyl-3-O-(1-carboxyvinyl)-alpha-D-glucosamine + phosphate</text>
        <dbReference type="Rhea" id="RHEA:18681"/>
        <dbReference type="ChEBI" id="CHEBI:43474"/>
        <dbReference type="ChEBI" id="CHEBI:57705"/>
        <dbReference type="ChEBI" id="CHEBI:58702"/>
        <dbReference type="ChEBI" id="CHEBI:68483"/>
        <dbReference type="EC" id="2.5.1.7"/>
    </reaction>
</comment>
<dbReference type="GO" id="GO:0019277">
    <property type="term" value="P:UDP-N-acetylgalactosamine biosynthetic process"/>
    <property type="evidence" value="ECO:0007669"/>
    <property type="project" value="InterPro"/>
</dbReference>
<evidence type="ECO:0000256" key="1">
    <source>
        <dbReference type="ARBA" id="ARBA00004496"/>
    </source>
</evidence>
<evidence type="ECO:0000256" key="10">
    <source>
        <dbReference type="ARBA" id="ARBA00038367"/>
    </source>
</evidence>
<keyword evidence="3 12" id="KW-0963">Cytoplasm</keyword>
<organism evidence="14 15">
    <name type="scientific">Thermotomaculum hydrothermale</name>
    <dbReference type="NCBI Taxonomy" id="981385"/>
    <lineage>
        <taxon>Bacteria</taxon>
        <taxon>Pseudomonadati</taxon>
        <taxon>Acidobacteriota</taxon>
        <taxon>Holophagae</taxon>
        <taxon>Thermotomaculales</taxon>
        <taxon>Thermotomaculaceae</taxon>
        <taxon>Thermotomaculum</taxon>
    </lineage>
</organism>
<dbReference type="PANTHER" id="PTHR43783">
    <property type="entry name" value="UDP-N-ACETYLGLUCOSAMINE 1-CARBOXYVINYLTRANSFERASE"/>
    <property type="match status" value="1"/>
</dbReference>
<keyword evidence="6 12" id="KW-0133">Cell shape</keyword>
<dbReference type="GO" id="GO:0008760">
    <property type="term" value="F:UDP-N-acetylglucosamine 1-carboxyvinyltransferase activity"/>
    <property type="evidence" value="ECO:0007669"/>
    <property type="project" value="UniProtKB-UniRule"/>
</dbReference>
<dbReference type="HAMAP" id="MF_00111">
    <property type="entry name" value="MurA"/>
    <property type="match status" value="1"/>
</dbReference>
<evidence type="ECO:0000256" key="11">
    <source>
        <dbReference type="ARBA" id="ARBA00047527"/>
    </source>
</evidence>